<keyword evidence="8" id="KW-0256">Endoplasmic reticulum</keyword>
<dbReference type="UniPathway" id="UPA00378"/>
<dbReference type="Proteomes" id="UP000215335">
    <property type="component" value="Unassembled WGS sequence"/>
</dbReference>
<evidence type="ECO:0000256" key="8">
    <source>
        <dbReference type="ARBA" id="ARBA00022824"/>
    </source>
</evidence>
<comment type="pathway">
    <text evidence="3">Protein modification; protein glycosylation.</text>
</comment>
<dbReference type="GO" id="GO:1904423">
    <property type="term" value="C:dehydrodolichyl diphosphate synthase complex"/>
    <property type="evidence" value="ECO:0007669"/>
    <property type="project" value="InterPro"/>
</dbReference>
<dbReference type="GO" id="GO:0045547">
    <property type="term" value="F:ditrans,polycis-polyprenyl diphosphate synthase [(2E,6E)-farnesyl diphosphate specific] activity"/>
    <property type="evidence" value="ECO:0007669"/>
    <property type="project" value="UniProtKB-EC"/>
</dbReference>
<dbReference type="InterPro" id="IPR001441">
    <property type="entry name" value="UPP_synth-like"/>
</dbReference>
<evidence type="ECO:0000256" key="2">
    <source>
        <dbReference type="ARBA" id="ARBA00004586"/>
    </source>
</evidence>
<evidence type="ECO:0000256" key="7">
    <source>
        <dbReference type="ARBA" id="ARBA00022692"/>
    </source>
</evidence>
<comment type="subcellular location">
    <subcellularLocation>
        <location evidence="2">Endoplasmic reticulum membrane</location>
    </subcellularLocation>
</comment>
<organism evidence="14 15">
    <name type="scientific">Trichomalopsis sarcophagae</name>
    <dbReference type="NCBI Taxonomy" id="543379"/>
    <lineage>
        <taxon>Eukaryota</taxon>
        <taxon>Metazoa</taxon>
        <taxon>Ecdysozoa</taxon>
        <taxon>Arthropoda</taxon>
        <taxon>Hexapoda</taxon>
        <taxon>Insecta</taxon>
        <taxon>Pterygota</taxon>
        <taxon>Neoptera</taxon>
        <taxon>Endopterygota</taxon>
        <taxon>Hymenoptera</taxon>
        <taxon>Apocrita</taxon>
        <taxon>Proctotrupomorpha</taxon>
        <taxon>Chalcidoidea</taxon>
        <taxon>Pteromalidae</taxon>
        <taxon>Pteromalinae</taxon>
        <taxon>Trichomalopsis</taxon>
    </lineage>
</organism>
<evidence type="ECO:0000256" key="13">
    <source>
        <dbReference type="SAM" id="SignalP"/>
    </source>
</evidence>
<comment type="catalytic activity">
    <reaction evidence="12">
        <text>n isopentenyl diphosphate + (2E,6E)-farnesyl diphosphate = a di-trans,poly-cis-polyprenyl diphosphate + n diphosphate</text>
        <dbReference type="Rhea" id="RHEA:53008"/>
        <dbReference type="Rhea" id="RHEA-COMP:19494"/>
        <dbReference type="ChEBI" id="CHEBI:33019"/>
        <dbReference type="ChEBI" id="CHEBI:128769"/>
        <dbReference type="ChEBI" id="CHEBI:136960"/>
        <dbReference type="ChEBI" id="CHEBI:175763"/>
        <dbReference type="EC" id="2.5.1.87"/>
    </reaction>
</comment>
<evidence type="ECO:0000256" key="6">
    <source>
        <dbReference type="ARBA" id="ARBA00022679"/>
    </source>
</evidence>
<dbReference type="SUPFAM" id="SSF64005">
    <property type="entry name" value="Undecaprenyl diphosphate synthase"/>
    <property type="match status" value="1"/>
</dbReference>
<dbReference type="AlphaFoldDB" id="A0A232EYS3"/>
<evidence type="ECO:0000256" key="9">
    <source>
        <dbReference type="ARBA" id="ARBA00022842"/>
    </source>
</evidence>
<comment type="similarity">
    <text evidence="4">Belongs to the UPP synthase family.</text>
</comment>
<dbReference type="InterPro" id="IPR036424">
    <property type="entry name" value="UPP_synth-like_sf"/>
</dbReference>
<dbReference type="EC" id="2.5.1.87" evidence="5"/>
<feature type="chain" id="PRO_5011991534" description="ditrans,polycis-polyprenyl diphosphate synthase [(2E,6E)-farnesyldiphosphate specific]" evidence="13">
    <location>
        <begin position="17"/>
        <end position="277"/>
    </location>
</feature>
<dbReference type="Gene3D" id="3.40.1180.10">
    <property type="entry name" value="Decaprenyl diphosphate synthase-like"/>
    <property type="match status" value="1"/>
</dbReference>
<proteinExistence type="inferred from homology"/>
<evidence type="ECO:0000256" key="11">
    <source>
        <dbReference type="ARBA" id="ARBA00023136"/>
    </source>
</evidence>
<evidence type="ECO:0000313" key="15">
    <source>
        <dbReference type="Proteomes" id="UP000215335"/>
    </source>
</evidence>
<dbReference type="EMBL" id="NNAY01001603">
    <property type="protein sequence ID" value="OXU23459.1"/>
    <property type="molecule type" value="Genomic_DNA"/>
</dbReference>
<dbReference type="OrthoDB" id="19639at2759"/>
<dbReference type="PANTHER" id="PTHR21528">
    <property type="entry name" value="DEHYDRODOLICHYL DIPHOSPHATE SYNTHASE COMPLEX SUBUNIT NUS1"/>
    <property type="match status" value="1"/>
</dbReference>
<sequence length="277" mass="32104">MYVVLWFLFIVAHSLYDFFEFIKKQCKHLTLRIEQRGYLNKFSDDYSFLTSNNCLATASKIPRHLAILLGQEEISVLDLRRLISWCAIAEIPYITFYDHKGILQKSQDLIRSKIDELEPIAKQNVEWSHSFDSTTNNKIVAERQKNKRNGLATNAIQSDATELINIRKSKLQVLSYADGKGKIIELTKFLAKNNHVNGFEKHDVTSELLDEKLNFGMGVPDPDLAIVFGKTMCTYGFLPWQTRVTEFFTIPSHRDISYKDFVDTIIRFSECQQRYGK</sequence>
<evidence type="ECO:0000256" key="1">
    <source>
        <dbReference type="ARBA" id="ARBA00001946"/>
    </source>
</evidence>
<gene>
    <name evidence="14" type="ORF">TSAR_001643</name>
</gene>
<evidence type="ECO:0000256" key="5">
    <source>
        <dbReference type="ARBA" id="ARBA00012596"/>
    </source>
</evidence>
<comment type="caution">
    <text evidence="14">The sequence shown here is derived from an EMBL/GenBank/DDBJ whole genome shotgun (WGS) entry which is preliminary data.</text>
</comment>
<keyword evidence="7" id="KW-0812">Transmembrane</keyword>
<protein>
    <recommendedName>
        <fullName evidence="5">ditrans,polycis-polyprenyl diphosphate synthase [(2E,6E)-farnesyldiphosphate specific]</fullName>
        <ecNumber evidence="5">2.5.1.87</ecNumber>
    </recommendedName>
</protein>
<keyword evidence="6" id="KW-0808">Transferase</keyword>
<evidence type="ECO:0000256" key="3">
    <source>
        <dbReference type="ARBA" id="ARBA00004922"/>
    </source>
</evidence>
<comment type="cofactor">
    <cofactor evidence="1">
        <name>Mg(2+)</name>
        <dbReference type="ChEBI" id="CHEBI:18420"/>
    </cofactor>
</comment>
<feature type="signal peptide" evidence="13">
    <location>
        <begin position="1"/>
        <end position="16"/>
    </location>
</feature>
<evidence type="ECO:0000256" key="12">
    <source>
        <dbReference type="ARBA" id="ARBA00047353"/>
    </source>
</evidence>
<keyword evidence="9" id="KW-0460">Magnesium</keyword>
<keyword evidence="10" id="KW-1133">Transmembrane helix</keyword>
<dbReference type="STRING" id="543379.A0A232EYS3"/>
<name>A0A232EYS3_9HYME</name>
<accession>A0A232EYS3</accession>
<keyword evidence="13" id="KW-0732">Signal</keyword>
<dbReference type="InterPro" id="IPR038887">
    <property type="entry name" value="Nus1/NgBR"/>
</dbReference>
<evidence type="ECO:0000256" key="10">
    <source>
        <dbReference type="ARBA" id="ARBA00022989"/>
    </source>
</evidence>
<keyword evidence="15" id="KW-1185">Reference proteome</keyword>
<dbReference type="Pfam" id="PF01255">
    <property type="entry name" value="Prenyltransf"/>
    <property type="match status" value="1"/>
</dbReference>
<dbReference type="PANTHER" id="PTHR21528:SF0">
    <property type="entry name" value="DEHYDRODOLICHYL DIPHOSPHATE SYNTHASE COMPLEX SUBUNIT NUS1"/>
    <property type="match status" value="1"/>
</dbReference>
<dbReference type="GO" id="GO:0005789">
    <property type="term" value="C:endoplasmic reticulum membrane"/>
    <property type="evidence" value="ECO:0007669"/>
    <property type="project" value="UniProtKB-SubCell"/>
</dbReference>
<keyword evidence="11" id="KW-0472">Membrane</keyword>
<reference evidence="14 15" key="1">
    <citation type="journal article" date="2017" name="Curr. Biol.">
        <title>The Evolution of Venom by Co-option of Single-Copy Genes.</title>
        <authorList>
            <person name="Martinson E.O."/>
            <person name="Mrinalini"/>
            <person name="Kelkar Y.D."/>
            <person name="Chang C.H."/>
            <person name="Werren J.H."/>
        </authorList>
    </citation>
    <scope>NUCLEOTIDE SEQUENCE [LARGE SCALE GENOMIC DNA]</scope>
    <source>
        <strain evidence="14 15">Alberta</strain>
        <tissue evidence="14">Whole body</tissue>
    </source>
</reference>
<evidence type="ECO:0000256" key="4">
    <source>
        <dbReference type="ARBA" id="ARBA00005432"/>
    </source>
</evidence>
<evidence type="ECO:0000313" key="14">
    <source>
        <dbReference type="EMBL" id="OXU23459.1"/>
    </source>
</evidence>